<dbReference type="SMART" id="SM00883">
    <property type="entry name" value="Cpn10"/>
    <property type="match status" value="2"/>
</dbReference>
<dbReference type="GO" id="GO:0046872">
    <property type="term" value="F:metal ion binding"/>
    <property type="evidence" value="ECO:0007669"/>
    <property type="project" value="TreeGrafter"/>
</dbReference>
<keyword evidence="2 3" id="KW-0143">Chaperone</keyword>
<gene>
    <name evidence="4" type="ORF">TGDOM2_273960</name>
</gene>
<dbReference type="GO" id="GO:0051087">
    <property type="term" value="F:protein-folding chaperone binding"/>
    <property type="evidence" value="ECO:0007669"/>
    <property type="project" value="TreeGrafter"/>
</dbReference>
<dbReference type="AlphaFoldDB" id="A0A086KXA4"/>
<dbReference type="PANTHER" id="PTHR10772:SF63">
    <property type="entry name" value="20 KDA CHAPERONIN, CHLOROPLASTIC"/>
    <property type="match status" value="1"/>
</dbReference>
<dbReference type="CDD" id="cd00320">
    <property type="entry name" value="cpn10"/>
    <property type="match status" value="2"/>
</dbReference>
<dbReference type="InterPro" id="IPR011032">
    <property type="entry name" value="GroES-like_sf"/>
</dbReference>
<dbReference type="InterPro" id="IPR037124">
    <property type="entry name" value="Chaperonin_GroES_sf"/>
</dbReference>
<dbReference type="GO" id="GO:0051082">
    <property type="term" value="F:unfolded protein binding"/>
    <property type="evidence" value="ECO:0007669"/>
    <property type="project" value="TreeGrafter"/>
</dbReference>
<dbReference type="GO" id="GO:0044183">
    <property type="term" value="F:protein folding chaperone"/>
    <property type="evidence" value="ECO:0007669"/>
    <property type="project" value="InterPro"/>
</dbReference>
<dbReference type="EMBL" id="AHZU02000057">
    <property type="protein sequence ID" value="KFG49022.1"/>
    <property type="molecule type" value="Genomic_DNA"/>
</dbReference>
<sequence>MTPASRGVPLGCTYTAPALEGGVQPSRRIGRLTQILFVFFILGLASLSSSLFAHEGQEETVSPFLFAVGTVYKQPGSVAPTSLHCAGSDSGGEGFVRSSERSLAFVRGQPSRSFALSSPPAASSAFSPAVQEPSHLVSGPTSLAGRDAGVGPLRSASNFSFEGEDIRGPIKPLRGMVLLERREAVEKSAGGVYLPIESKAKQVIAKVIEVGPGEVNRETGARIPVDVAIGDWTIISRHTYESFKYNGKDCVLVEARDIIAKVQTTTEERDANPSDILPLGDTILVKLVKQAQRTASGLYLQPTGSERDRGQGVKRAQVVAVGLGRYNRNGERVPNDVVPGDEVLFPAYSQDEPEMKYGGESYAFVRAADLLAKW</sequence>
<accession>A0A086KXA4</accession>
<evidence type="ECO:0000313" key="5">
    <source>
        <dbReference type="Proteomes" id="UP000028837"/>
    </source>
</evidence>
<protein>
    <submittedName>
        <fullName evidence="4">Chaperonin GroS protein</fullName>
    </submittedName>
</protein>
<dbReference type="PRINTS" id="PR00297">
    <property type="entry name" value="CHAPERONIN10"/>
</dbReference>
<reference evidence="4 5" key="1">
    <citation type="submission" date="2014-02" db="EMBL/GenBank/DDBJ databases">
        <authorList>
            <person name="Sibley D."/>
            <person name="Venepally P."/>
            <person name="Karamycheva S."/>
            <person name="Hadjithomas M."/>
            <person name="Khan A."/>
            <person name="Brunk B."/>
            <person name="Roos D."/>
            <person name="Caler E."/>
            <person name="Lorenzi H."/>
        </authorList>
    </citation>
    <scope>NUCLEOTIDE SEQUENCE [LARGE SCALE GENOMIC DNA]</scope>
    <source>
        <strain evidence="4 5">GAB2-2007-GAL-DOM2</strain>
    </source>
</reference>
<dbReference type="Gene3D" id="2.30.33.40">
    <property type="entry name" value="GroES chaperonin"/>
    <property type="match status" value="2"/>
</dbReference>
<dbReference type="GO" id="GO:0005524">
    <property type="term" value="F:ATP binding"/>
    <property type="evidence" value="ECO:0007669"/>
    <property type="project" value="InterPro"/>
</dbReference>
<dbReference type="InterPro" id="IPR020818">
    <property type="entry name" value="Chaperonin_GroES"/>
</dbReference>
<dbReference type="Proteomes" id="UP000028837">
    <property type="component" value="Unassembled WGS sequence"/>
</dbReference>
<comment type="similarity">
    <text evidence="1 3">Belongs to the GroES chaperonin family.</text>
</comment>
<proteinExistence type="inferred from homology"/>
<comment type="caution">
    <text evidence="4">The sequence shown here is derived from an EMBL/GenBank/DDBJ whole genome shotgun (WGS) entry which is preliminary data.</text>
</comment>
<evidence type="ECO:0000256" key="3">
    <source>
        <dbReference type="RuleBase" id="RU003479"/>
    </source>
</evidence>
<dbReference type="VEuPathDB" id="ToxoDB:TGDOM2_273960"/>
<name>A0A086KXA4_TOXGO</name>
<evidence type="ECO:0000256" key="1">
    <source>
        <dbReference type="ARBA" id="ARBA00006975"/>
    </source>
</evidence>
<dbReference type="SUPFAM" id="SSF50129">
    <property type="entry name" value="GroES-like"/>
    <property type="match status" value="2"/>
</dbReference>
<organism evidence="4 5">
    <name type="scientific">Toxoplasma gondii GAB2-2007-GAL-DOM2</name>
    <dbReference type="NCBI Taxonomy" id="1130820"/>
    <lineage>
        <taxon>Eukaryota</taxon>
        <taxon>Sar</taxon>
        <taxon>Alveolata</taxon>
        <taxon>Apicomplexa</taxon>
        <taxon>Conoidasida</taxon>
        <taxon>Coccidia</taxon>
        <taxon>Eucoccidiorida</taxon>
        <taxon>Eimeriorina</taxon>
        <taxon>Sarcocystidae</taxon>
        <taxon>Toxoplasma</taxon>
    </lineage>
</organism>
<dbReference type="Pfam" id="PF00166">
    <property type="entry name" value="Cpn10"/>
    <property type="match status" value="2"/>
</dbReference>
<evidence type="ECO:0000313" key="4">
    <source>
        <dbReference type="EMBL" id="KFG49022.1"/>
    </source>
</evidence>
<dbReference type="OrthoDB" id="330109at2759"/>
<dbReference type="PANTHER" id="PTHR10772">
    <property type="entry name" value="10 KDA HEAT SHOCK PROTEIN"/>
    <property type="match status" value="1"/>
</dbReference>
<evidence type="ECO:0000256" key="2">
    <source>
        <dbReference type="ARBA" id="ARBA00023186"/>
    </source>
</evidence>